<evidence type="ECO:0000313" key="3">
    <source>
        <dbReference type="Proteomes" id="UP001352223"/>
    </source>
</evidence>
<dbReference type="InterPro" id="IPR025983">
    <property type="entry name" value="Cys_rich_CPCC"/>
</dbReference>
<feature type="domain" description="Cysteine-rich CPCC" evidence="1">
    <location>
        <begin position="7"/>
        <end position="81"/>
    </location>
</feature>
<reference evidence="2 3" key="1">
    <citation type="submission" date="2022-10" db="EMBL/GenBank/DDBJ databases">
        <authorList>
            <person name="Xie J."/>
            <person name="Shen N."/>
        </authorList>
    </citation>
    <scope>NUCLEOTIDE SEQUENCE [LARGE SCALE GENOMIC DNA]</scope>
    <source>
        <strain evidence="2 3">DSM 41681</strain>
    </source>
</reference>
<dbReference type="Pfam" id="PF14206">
    <property type="entry name" value="Cys_rich_CPCC"/>
    <property type="match status" value="1"/>
</dbReference>
<organism evidence="2 3">
    <name type="scientific">Streptomyces kunmingensis</name>
    <dbReference type="NCBI Taxonomy" id="68225"/>
    <lineage>
        <taxon>Bacteria</taxon>
        <taxon>Bacillati</taxon>
        <taxon>Actinomycetota</taxon>
        <taxon>Actinomycetes</taxon>
        <taxon>Kitasatosporales</taxon>
        <taxon>Streptomycetaceae</taxon>
        <taxon>Streptomyces</taxon>
    </lineage>
</organism>
<protein>
    <submittedName>
        <fullName evidence="2">CPCC family cysteine-rich protein</fullName>
    </submittedName>
</protein>
<gene>
    <name evidence="2" type="ORF">OKJ48_09835</name>
</gene>
<evidence type="ECO:0000259" key="1">
    <source>
        <dbReference type="Pfam" id="PF14206"/>
    </source>
</evidence>
<comment type="caution">
    <text evidence="2">The sequence shown here is derived from an EMBL/GenBank/DDBJ whole genome shotgun (WGS) entry which is preliminary data.</text>
</comment>
<sequence length="129" mass="15270">MTAVINYPCVCCGHRTLGEPPGSFEICSVCFWEDDRVQLRWPDWAGGANRPSLIEAQANFKQFGASEERFVAKVRPPRDDEPLDPHWRPIDLERDVFERRGERDAPWPDDCTVLYWWRYRDGRSWRRSN</sequence>
<dbReference type="Proteomes" id="UP001352223">
    <property type="component" value="Unassembled WGS sequence"/>
</dbReference>
<dbReference type="RefSeq" id="WP_324767646.1">
    <property type="nucleotide sequence ID" value="NZ_BAAATS010000031.1"/>
</dbReference>
<accession>A0ABU6C7T6</accession>
<name>A0ABU6C7T6_9ACTN</name>
<dbReference type="EMBL" id="JAOZYB010000055">
    <property type="protein sequence ID" value="MEB3960544.1"/>
    <property type="molecule type" value="Genomic_DNA"/>
</dbReference>
<evidence type="ECO:0000313" key="2">
    <source>
        <dbReference type="EMBL" id="MEB3960544.1"/>
    </source>
</evidence>
<proteinExistence type="predicted"/>
<keyword evidence="3" id="KW-1185">Reference proteome</keyword>